<evidence type="ECO:0000256" key="2">
    <source>
        <dbReference type="ARBA" id="ARBA00022723"/>
    </source>
</evidence>
<dbReference type="PANTHER" id="PTHR32479">
    <property type="entry name" value="GLYCOLATE OXIDASE IRON-SULFUR SUBUNIT"/>
    <property type="match status" value="1"/>
</dbReference>
<feature type="domain" description="4Fe-4S ferredoxin-type" evidence="6">
    <location>
        <begin position="1"/>
        <end position="32"/>
    </location>
</feature>
<evidence type="ECO:0000256" key="3">
    <source>
        <dbReference type="ARBA" id="ARBA00022737"/>
    </source>
</evidence>
<dbReference type="GO" id="GO:0046872">
    <property type="term" value="F:metal ion binding"/>
    <property type="evidence" value="ECO:0007669"/>
    <property type="project" value="UniProtKB-KW"/>
</dbReference>
<dbReference type="NCBIfam" id="TIGR03379">
    <property type="entry name" value="glycerol3P_GlpC"/>
    <property type="match status" value="1"/>
</dbReference>
<dbReference type="NCBIfam" id="NF008369">
    <property type="entry name" value="PRK11168.1"/>
    <property type="match status" value="1"/>
</dbReference>
<dbReference type="InterPro" id="IPR017753">
    <property type="entry name" value="G3P_DH_GlpC_su"/>
</dbReference>
<dbReference type="Pfam" id="PF13183">
    <property type="entry name" value="Fer4_8"/>
    <property type="match status" value="1"/>
</dbReference>
<dbReference type="PANTHER" id="PTHR32479:SF19">
    <property type="entry name" value="ANAEROBIC GLYCEROL-3-PHOSPHATE DEHYDROGENASE SUBUNIT C"/>
    <property type="match status" value="1"/>
</dbReference>
<dbReference type="Proteomes" id="UP000631034">
    <property type="component" value="Unassembled WGS sequence"/>
</dbReference>
<name>A0A8J7CPN0_9PROT</name>
<keyword evidence="5" id="KW-0411">Iron-sulfur</keyword>
<keyword evidence="7" id="KW-0560">Oxidoreductase</keyword>
<protein>
    <submittedName>
        <fullName evidence="7">Anaerobic glycerol-3-phosphate dehydrogenase subunit C</fullName>
        <ecNumber evidence="7">1.1.5.3</ecNumber>
    </submittedName>
</protein>
<dbReference type="PROSITE" id="PS51379">
    <property type="entry name" value="4FE4S_FER_2"/>
    <property type="match status" value="2"/>
</dbReference>
<keyword evidence="4" id="KW-0408">Iron</keyword>
<dbReference type="RefSeq" id="WP_192534198.1">
    <property type="nucleotide sequence ID" value="NZ_JACZHT010000003.1"/>
</dbReference>
<evidence type="ECO:0000313" key="7">
    <source>
        <dbReference type="EMBL" id="MBE1237202.1"/>
    </source>
</evidence>
<organism evidence="7 8">
    <name type="scientific">Phaeovibrio sulfidiphilus</name>
    <dbReference type="NCBI Taxonomy" id="1220600"/>
    <lineage>
        <taxon>Bacteria</taxon>
        <taxon>Pseudomonadati</taxon>
        <taxon>Pseudomonadota</taxon>
        <taxon>Alphaproteobacteria</taxon>
        <taxon>Rhodospirillales</taxon>
        <taxon>Rhodospirillaceae</taxon>
        <taxon>Phaeovibrio</taxon>
    </lineage>
</organism>
<dbReference type="Pfam" id="PF02754">
    <property type="entry name" value="CCG"/>
    <property type="match status" value="2"/>
</dbReference>
<evidence type="ECO:0000256" key="5">
    <source>
        <dbReference type="ARBA" id="ARBA00023014"/>
    </source>
</evidence>
<evidence type="ECO:0000256" key="1">
    <source>
        <dbReference type="ARBA" id="ARBA00022485"/>
    </source>
</evidence>
<reference evidence="7" key="1">
    <citation type="submission" date="2020-10" db="EMBL/GenBank/DDBJ databases">
        <title>Genome sequence of the unusual species of purple photosynthetic bacteria, Phaeovibrio sulfidiphilus DSM 23193, type strain.</title>
        <authorList>
            <person name="Kyndt J.A."/>
            <person name="Meyer T.E."/>
        </authorList>
    </citation>
    <scope>NUCLEOTIDE SEQUENCE</scope>
    <source>
        <strain evidence="7">DSM 23193</strain>
    </source>
</reference>
<dbReference type="InterPro" id="IPR017896">
    <property type="entry name" value="4Fe4S_Fe-S-bd"/>
</dbReference>
<dbReference type="GO" id="GO:0051539">
    <property type="term" value="F:4 iron, 4 sulfur cluster binding"/>
    <property type="evidence" value="ECO:0007669"/>
    <property type="project" value="UniProtKB-KW"/>
</dbReference>
<keyword evidence="3" id="KW-0677">Repeat</keyword>
<comment type="caution">
    <text evidence="7">The sequence shown here is derived from an EMBL/GenBank/DDBJ whole genome shotgun (WGS) entry which is preliminary data.</text>
</comment>
<evidence type="ECO:0000313" key="8">
    <source>
        <dbReference type="Proteomes" id="UP000631034"/>
    </source>
</evidence>
<dbReference type="SUPFAM" id="SSF46548">
    <property type="entry name" value="alpha-helical ferredoxin"/>
    <property type="match status" value="1"/>
</dbReference>
<dbReference type="InterPro" id="IPR017900">
    <property type="entry name" value="4Fe4S_Fe_S_CS"/>
</dbReference>
<keyword evidence="1" id="KW-0004">4Fe-4S</keyword>
<evidence type="ECO:0000256" key="4">
    <source>
        <dbReference type="ARBA" id="ARBA00023004"/>
    </source>
</evidence>
<dbReference type="InterPro" id="IPR009051">
    <property type="entry name" value="Helical_ferredxn"/>
</dbReference>
<evidence type="ECO:0000259" key="6">
    <source>
        <dbReference type="PROSITE" id="PS51379"/>
    </source>
</evidence>
<dbReference type="Gene3D" id="1.10.1060.10">
    <property type="entry name" value="Alpha-helical ferredoxin"/>
    <property type="match status" value="1"/>
</dbReference>
<proteinExistence type="predicted"/>
<dbReference type="PROSITE" id="PS00198">
    <property type="entry name" value="4FE4S_FER_1"/>
    <property type="match status" value="1"/>
</dbReference>
<dbReference type="InterPro" id="IPR004017">
    <property type="entry name" value="Cys_rich_dom"/>
</dbReference>
<dbReference type="GO" id="GO:0009331">
    <property type="term" value="C:glycerol-3-phosphate dehydrogenase (FAD) complex"/>
    <property type="evidence" value="ECO:0007669"/>
    <property type="project" value="InterPro"/>
</dbReference>
<dbReference type="EMBL" id="JACZHT010000003">
    <property type="protein sequence ID" value="MBE1237202.1"/>
    <property type="molecule type" value="Genomic_DNA"/>
</dbReference>
<keyword evidence="2" id="KW-0479">Metal-binding</keyword>
<dbReference type="EC" id="1.1.5.3" evidence="7"/>
<gene>
    <name evidence="7" type="primary">glpC</name>
    <name evidence="7" type="ORF">IHV25_06015</name>
</gene>
<dbReference type="GO" id="GO:0004368">
    <property type="term" value="F:glycerol-3-phosphate dehydrogenase (quinone) activity"/>
    <property type="evidence" value="ECO:0007669"/>
    <property type="project" value="UniProtKB-EC"/>
</dbReference>
<sequence length="403" mass="44182">MSVLDDTGFEACTKCTICTEYCPVSEANPDFPGPKHAGPDGERLRLKDPAFYDSALRHCTNCKRCEVACPSGVKIGDIIQLARNTCDTSRRPVRDFILSHTDLVGGLSANRLAPVTNALAALPPVKKILESTLGIASKRRFPSYARQTFRAWYGKEAAAAQALFKDQVALFHGCYVNYNNPALGQDILTVLNALGVGVQLLEDEQCCGAPLIAARFLDKARANARINAASLHEAVAEKGLSVVVPASTCTLTLRNEYPDILDMDISRWRPRVELLTRHLHRLRTAGRTATLHPLNMKVVYHTACHMERLGWAGYSIDLIRQIPGLEVVVLPQQCCGIAGTYGFRKENYDTSQTIGASLFELIEASGADLVVCDCETCKWQIEMSTSKKCEHPATLFARSIRGG</sequence>
<keyword evidence="8" id="KW-1185">Reference proteome</keyword>
<dbReference type="AlphaFoldDB" id="A0A8J7CPN0"/>
<accession>A0A8J7CPN0</accession>
<dbReference type="GO" id="GO:0016020">
    <property type="term" value="C:membrane"/>
    <property type="evidence" value="ECO:0007669"/>
    <property type="project" value="InterPro"/>
</dbReference>
<dbReference type="GO" id="GO:0009061">
    <property type="term" value="P:anaerobic respiration"/>
    <property type="evidence" value="ECO:0007669"/>
    <property type="project" value="InterPro"/>
</dbReference>
<feature type="domain" description="4Fe-4S ferredoxin-type" evidence="6">
    <location>
        <begin position="48"/>
        <end position="78"/>
    </location>
</feature>